<protein>
    <submittedName>
        <fullName evidence="10">Uncharacterized protein</fullName>
    </submittedName>
</protein>
<evidence type="ECO:0000256" key="3">
    <source>
        <dbReference type="ARBA" id="ARBA00022679"/>
    </source>
</evidence>
<evidence type="ECO:0000256" key="1">
    <source>
        <dbReference type="ARBA" id="ARBA00004323"/>
    </source>
</evidence>
<accession>A0A344UI75</accession>
<dbReference type="GO" id="GO:0016020">
    <property type="term" value="C:membrane"/>
    <property type="evidence" value="ECO:0007669"/>
    <property type="project" value="InterPro"/>
</dbReference>
<dbReference type="PANTHER" id="PTHR11214:SF3">
    <property type="entry name" value="BETA-1,3-GALACTOSYLTRANSFERASE 6"/>
    <property type="match status" value="1"/>
</dbReference>
<evidence type="ECO:0000256" key="2">
    <source>
        <dbReference type="ARBA" id="ARBA00022676"/>
    </source>
</evidence>
<keyword evidence="7" id="KW-0333">Golgi apparatus</keyword>
<evidence type="ECO:0000256" key="7">
    <source>
        <dbReference type="ARBA" id="ARBA00023034"/>
    </source>
</evidence>
<dbReference type="Gene3D" id="3.90.550.50">
    <property type="match status" value="1"/>
</dbReference>
<keyword evidence="8" id="KW-0472">Membrane</keyword>
<dbReference type="GO" id="GO:0016758">
    <property type="term" value="F:hexosyltransferase activity"/>
    <property type="evidence" value="ECO:0007669"/>
    <property type="project" value="InterPro"/>
</dbReference>
<dbReference type="EMBL" id="CP029554">
    <property type="protein sequence ID" value="AXE34973.1"/>
    <property type="molecule type" value="Genomic_DNA"/>
</dbReference>
<keyword evidence="6" id="KW-1133">Transmembrane helix</keyword>
<evidence type="ECO:0000256" key="6">
    <source>
        <dbReference type="ARBA" id="ARBA00022989"/>
    </source>
</evidence>
<organism evidence="10 11">
    <name type="scientific">Chromobacterium phragmitis</name>
    <dbReference type="NCBI Taxonomy" id="2202141"/>
    <lineage>
        <taxon>Bacteria</taxon>
        <taxon>Pseudomonadati</taxon>
        <taxon>Pseudomonadota</taxon>
        <taxon>Betaproteobacteria</taxon>
        <taxon>Neisseriales</taxon>
        <taxon>Chromobacteriaceae</taxon>
        <taxon>Chromobacterium</taxon>
    </lineage>
</organism>
<proteinExistence type="predicted"/>
<dbReference type="InterPro" id="IPR002659">
    <property type="entry name" value="Glyco_trans_31"/>
</dbReference>
<evidence type="ECO:0000256" key="9">
    <source>
        <dbReference type="SAM" id="Coils"/>
    </source>
</evidence>
<feature type="coiled-coil region" evidence="9">
    <location>
        <begin position="254"/>
        <end position="320"/>
    </location>
</feature>
<dbReference type="Proteomes" id="UP000252038">
    <property type="component" value="Chromosome"/>
</dbReference>
<dbReference type="Pfam" id="PF01762">
    <property type="entry name" value="Galactosyl_T"/>
    <property type="match status" value="1"/>
</dbReference>
<sequence length="600" mass="66522">MQGMIPQTVSPDAIFPMETWLDMLHAIFPPQGVMVVGAGMGSSLWVQWLQNRGIESVTLIEGDQQQFACLQNRQADNSSWMLQQAVVAGSDHQTVFYQASHSSENGLLAPETLQSLWPNLTTVKHTAISSATTLDSLHAASGKPTNWLVVDCLPAADLLQGGAALLPALDIVIARVTTRPDGPAEASLAALSAQLGQAGLHQVCSQPERHPDLASAWFVRSAIALRETSRHLQQEIIQLQHALQRSQSTQETERHAMKRQAAADQSQIDELQIQIAQLSQQTETLRHEKQTAEQQYQTLSANLNAALQDTAARLQSLDERQRHLQDGLVQLGTDIGQLGQTVTATQTAPIITPRDIVMLIPSCTKNADKAAAIRKTWGRDALNSGFQCYFLIGDPELAAPKLNGDTLHLPCRDDYESLLLKLTLAYQYICENDAVFKFIFKIDDDCYLNVDAFTCNILPQLKSNDYMGGAVHPKGAKFNSQWHFGKCHDDRFEKTYAFDQAMQSFAKGGYGYFLSKQAAQIIASHASDFRAELEQFIYDFEDMRVSRVLAKHHIVPLQLANYTVAKIESYRISRPLLVFDIQDVESIKTIHGESIVSNMP</sequence>
<dbReference type="GO" id="GO:0006493">
    <property type="term" value="P:protein O-linked glycosylation"/>
    <property type="evidence" value="ECO:0007669"/>
    <property type="project" value="TreeGrafter"/>
</dbReference>
<gene>
    <name evidence="10" type="ORF">DK843_12085</name>
</gene>
<keyword evidence="5" id="KW-0735">Signal-anchor</keyword>
<name>A0A344UI75_9NEIS</name>
<dbReference type="AlphaFoldDB" id="A0A344UI75"/>
<evidence type="ECO:0000256" key="4">
    <source>
        <dbReference type="ARBA" id="ARBA00022692"/>
    </source>
</evidence>
<evidence type="ECO:0000256" key="5">
    <source>
        <dbReference type="ARBA" id="ARBA00022968"/>
    </source>
</evidence>
<evidence type="ECO:0000256" key="8">
    <source>
        <dbReference type="ARBA" id="ARBA00023136"/>
    </source>
</evidence>
<comment type="subcellular location">
    <subcellularLocation>
        <location evidence="1">Golgi apparatus membrane</location>
        <topology evidence="1">Single-pass type II membrane protein</topology>
    </subcellularLocation>
</comment>
<keyword evidence="4" id="KW-0812">Transmembrane</keyword>
<dbReference type="PANTHER" id="PTHR11214">
    <property type="entry name" value="BETA-1,3-N-ACETYLGLUCOSAMINYLTRANSFERASE"/>
    <property type="match status" value="1"/>
</dbReference>
<reference evidence="10 11" key="1">
    <citation type="submission" date="2018-05" db="EMBL/GenBank/DDBJ databases">
        <title>Genome sequencing, assembly and analysis of the novel insecticidal bacterium, Chromobacterium phragmitis.</title>
        <authorList>
            <person name="Sparks M.E."/>
            <person name="Blackburn M.B."/>
            <person name="Gundersen-Rindal D.E."/>
        </authorList>
    </citation>
    <scope>NUCLEOTIDE SEQUENCE [LARGE SCALE GENOMIC DNA]</scope>
    <source>
        <strain evidence="10">IIBBL 274-1</strain>
    </source>
</reference>
<keyword evidence="3" id="KW-0808">Transferase</keyword>
<dbReference type="RefSeq" id="WP_114073368.1">
    <property type="nucleotide sequence ID" value="NZ_CP029554.1"/>
</dbReference>
<keyword evidence="9" id="KW-0175">Coiled coil</keyword>
<evidence type="ECO:0000313" key="11">
    <source>
        <dbReference type="Proteomes" id="UP000252038"/>
    </source>
</evidence>
<evidence type="ECO:0000313" key="10">
    <source>
        <dbReference type="EMBL" id="AXE34973.1"/>
    </source>
</evidence>
<dbReference type="KEGG" id="chrb:DK843_12085"/>
<keyword evidence="2" id="KW-0328">Glycosyltransferase</keyword>